<dbReference type="PROSITE" id="PS50835">
    <property type="entry name" value="IG_LIKE"/>
    <property type="match status" value="1"/>
</dbReference>
<dbReference type="Gene3D" id="3.80.10.10">
    <property type="entry name" value="Ribonuclease Inhibitor"/>
    <property type="match status" value="2"/>
</dbReference>
<evidence type="ECO:0000256" key="1">
    <source>
        <dbReference type="ARBA" id="ARBA00022614"/>
    </source>
</evidence>
<name>A0AAN9BRL7_9CAEN</name>
<keyword evidence="10" id="KW-1185">Reference proteome</keyword>
<organism evidence="9 10">
    <name type="scientific">Littorina saxatilis</name>
    <dbReference type="NCBI Taxonomy" id="31220"/>
    <lineage>
        <taxon>Eukaryota</taxon>
        <taxon>Metazoa</taxon>
        <taxon>Spiralia</taxon>
        <taxon>Lophotrochozoa</taxon>
        <taxon>Mollusca</taxon>
        <taxon>Gastropoda</taxon>
        <taxon>Caenogastropoda</taxon>
        <taxon>Littorinimorpha</taxon>
        <taxon>Littorinoidea</taxon>
        <taxon>Littorinidae</taxon>
        <taxon>Littorina</taxon>
    </lineage>
</organism>
<feature type="region of interest" description="Disordered" evidence="6">
    <location>
        <begin position="14"/>
        <end position="38"/>
    </location>
</feature>
<evidence type="ECO:0000313" key="9">
    <source>
        <dbReference type="EMBL" id="KAK7110467.1"/>
    </source>
</evidence>
<dbReference type="SMART" id="SM00013">
    <property type="entry name" value="LRRNT"/>
    <property type="match status" value="1"/>
</dbReference>
<evidence type="ECO:0000256" key="6">
    <source>
        <dbReference type="SAM" id="MobiDB-lite"/>
    </source>
</evidence>
<keyword evidence="7" id="KW-0472">Membrane</keyword>
<dbReference type="SMART" id="SM00082">
    <property type="entry name" value="LRRCT"/>
    <property type="match status" value="1"/>
</dbReference>
<dbReference type="SMART" id="SM00408">
    <property type="entry name" value="IGc2"/>
    <property type="match status" value="1"/>
</dbReference>
<dbReference type="AlphaFoldDB" id="A0AAN9BRL7"/>
<dbReference type="InterPro" id="IPR050467">
    <property type="entry name" value="LRFN"/>
</dbReference>
<accession>A0AAN9BRL7</accession>
<dbReference type="InterPro" id="IPR003599">
    <property type="entry name" value="Ig_sub"/>
</dbReference>
<dbReference type="InterPro" id="IPR013783">
    <property type="entry name" value="Ig-like_fold"/>
</dbReference>
<dbReference type="InterPro" id="IPR003591">
    <property type="entry name" value="Leu-rich_rpt_typical-subtyp"/>
</dbReference>
<dbReference type="EMBL" id="JBAMIC010000003">
    <property type="protein sequence ID" value="KAK7110467.1"/>
    <property type="molecule type" value="Genomic_DNA"/>
</dbReference>
<dbReference type="InterPro" id="IPR003598">
    <property type="entry name" value="Ig_sub2"/>
</dbReference>
<dbReference type="SMART" id="SM00369">
    <property type="entry name" value="LRR_TYP"/>
    <property type="match status" value="2"/>
</dbReference>
<keyword evidence="7" id="KW-1133">Transmembrane helix</keyword>
<gene>
    <name evidence="9" type="ORF">V1264_014335</name>
</gene>
<evidence type="ECO:0000256" key="2">
    <source>
        <dbReference type="ARBA" id="ARBA00022729"/>
    </source>
</evidence>
<feature type="compositionally biased region" description="Basic residues" evidence="6">
    <location>
        <begin position="26"/>
        <end position="38"/>
    </location>
</feature>
<keyword evidence="7" id="KW-0812">Transmembrane</keyword>
<dbReference type="Pfam" id="PF13927">
    <property type="entry name" value="Ig_3"/>
    <property type="match status" value="1"/>
</dbReference>
<dbReference type="Pfam" id="PF13855">
    <property type="entry name" value="LRR_8"/>
    <property type="match status" value="1"/>
</dbReference>
<dbReference type="InterPro" id="IPR001611">
    <property type="entry name" value="Leu-rich_rpt"/>
</dbReference>
<evidence type="ECO:0000313" key="10">
    <source>
        <dbReference type="Proteomes" id="UP001374579"/>
    </source>
</evidence>
<dbReference type="PROSITE" id="PS51450">
    <property type="entry name" value="LRR"/>
    <property type="match status" value="1"/>
</dbReference>
<feature type="region of interest" description="Disordered" evidence="6">
    <location>
        <begin position="430"/>
        <end position="464"/>
    </location>
</feature>
<dbReference type="SMART" id="SM00409">
    <property type="entry name" value="IG"/>
    <property type="match status" value="1"/>
</dbReference>
<dbReference type="PANTHER" id="PTHR45842:SF12">
    <property type="entry name" value="KEKKON 5, ISOFORM A"/>
    <property type="match status" value="1"/>
</dbReference>
<dbReference type="Proteomes" id="UP001374579">
    <property type="component" value="Unassembled WGS sequence"/>
</dbReference>
<feature type="transmembrane region" description="Helical" evidence="7">
    <location>
        <begin position="479"/>
        <end position="502"/>
    </location>
</feature>
<protein>
    <recommendedName>
        <fullName evidence="8">Ig-like domain-containing protein</fullName>
    </recommendedName>
</protein>
<dbReference type="SUPFAM" id="SSF52058">
    <property type="entry name" value="L domain-like"/>
    <property type="match status" value="1"/>
</dbReference>
<dbReference type="InterPro" id="IPR032675">
    <property type="entry name" value="LRR_dom_sf"/>
</dbReference>
<dbReference type="InterPro" id="IPR036179">
    <property type="entry name" value="Ig-like_dom_sf"/>
</dbReference>
<evidence type="ECO:0000256" key="7">
    <source>
        <dbReference type="SAM" id="Phobius"/>
    </source>
</evidence>
<proteinExistence type="predicted"/>
<keyword evidence="4" id="KW-1015">Disulfide bond</keyword>
<dbReference type="SUPFAM" id="SSF48726">
    <property type="entry name" value="Immunoglobulin"/>
    <property type="match status" value="1"/>
</dbReference>
<comment type="caution">
    <text evidence="9">The sequence shown here is derived from an EMBL/GenBank/DDBJ whole genome shotgun (WGS) entry which is preliminary data.</text>
</comment>
<keyword evidence="3" id="KW-0677">Repeat</keyword>
<keyword evidence="1" id="KW-0433">Leucine-rich repeat</keyword>
<dbReference type="Gene3D" id="2.60.40.10">
    <property type="entry name" value="Immunoglobulins"/>
    <property type="match status" value="1"/>
</dbReference>
<evidence type="ECO:0000256" key="4">
    <source>
        <dbReference type="ARBA" id="ARBA00023157"/>
    </source>
</evidence>
<keyword evidence="5" id="KW-0325">Glycoprotein</keyword>
<evidence type="ECO:0000256" key="3">
    <source>
        <dbReference type="ARBA" id="ARBA00022737"/>
    </source>
</evidence>
<keyword evidence="2" id="KW-0732">Signal</keyword>
<evidence type="ECO:0000256" key="5">
    <source>
        <dbReference type="ARBA" id="ARBA00023180"/>
    </source>
</evidence>
<dbReference type="InterPro" id="IPR007110">
    <property type="entry name" value="Ig-like_dom"/>
</dbReference>
<sequence>MGCFLSIGATSTMVSGMIPPRTQQHSGHHRQQQQQQQHHHQQLFSSHLYSCLLGLLVLFCSVQTTFPCPRDCFCEPHSKNVHCTNKGLTSIPENIPDDTVELILNQNTFHNPDLTRRNFTNLMKLQKLYMSRCGIETIALDTFSDLSDLVWLDISNNKITFLADYTFRGLHLKHLFINDNKGIQLSSEAFEGMSTQGMYMHNCGISKLSVKVMSPLNGTLRTLWLYQNDFESFSEEWLYLFNTLGHLRLGRNPFHCNCEIGWLQKFFSKHNSVFSGGELPSCSTPALVRNKPFSNLTADDFRCELPTFRNVDAVFDREMGKLTCQARGDPTPTLYWIRPDGTTETYYSTPGEDTDQNEGVMYMTNVKLTDSARYKCVASNPAGNVTFSLNVVWPSTPTTLTPPQAPKDNVIVADATSQPSGRQFRDEAAKGKKYDGGDWQVNQPGMKLGSKVEEGGQGGADGVRRERGKGEVRFSMVDIVGAVVGTFLLTVLLCVLFSQLYWRRKERLRQEQEDHYSVPDSKPPLAPARLYIMGEDGENRVRMLNNHAPHTECPT</sequence>
<dbReference type="InterPro" id="IPR000483">
    <property type="entry name" value="Cys-rich_flank_reg_C"/>
</dbReference>
<dbReference type="PANTHER" id="PTHR45842">
    <property type="entry name" value="SYNAPTIC ADHESION-LIKE MOLECULE SALM"/>
    <property type="match status" value="1"/>
</dbReference>
<reference evidence="9 10" key="1">
    <citation type="submission" date="2024-02" db="EMBL/GenBank/DDBJ databases">
        <title>Chromosome-scale genome assembly of the rough periwinkle Littorina saxatilis.</title>
        <authorList>
            <person name="De Jode A."/>
            <person name="Faria R."/>
            <person name="Formenti G."/>
            <person name="Sims Y."/>
            <person name="Smith T.P."/>
            <person name="Tracey A."/>
            <person name="Wood J.M.D."/>
            <person name="Zagrodzka Z.B."/>
            <person name="Johannesson K."/>
            <person name="Butlin R.K."/>
            <person name="Leder E.H."/>
        </authorList>
    </citation>
    <scope>NUCLEOTIDE SEQUENCE [LARGE SCALE GENOMIC DNA]</scope>
    <source>
        <strain evidence="9">Snail1</strain>
        <tissue evidence="9">Muscle</tissue>
    </source>
</reference>
<feature type="domain" description="Ig-like" evidence="8">
    <location>
        <begin position="306"/>
        <end position="388"/>
    </location>
</feature>
<dbReference type="InterPro" id="IPR000372">
    <property type="entry name" value="LRRNT"/>
</dbReference>
<evidence type="ECO:0000259" key="8">
    <source>
        <dbReference type="PROSITE" id="PS50835"/>
    </source>
</evidence>